<proteinExistence type="predicted"/>
<comment type="function">
    <text evidence="1">May be involved in the biogenesis of curli organelles.</text>
</comment>
<dbReference type="AlphaFoldDB" id="A0A1B9QWK8"/>
<evidence type="ECO:0000256" key="3">
    <source>
        <dbReference type="ARBA" id="ARBA00022729"/>
    </source>
</evidence>
<dbReference type="Pfam" id="PF10614">
    <property type="entry name" value="CsgF"/>
    <property type="match status" value="1"/>
</dbReference>
<keyword evidence="3 4" id="KW-0732">Signal</keyword>
<name>A0A1B9QWK8_9VIBR</name>
<feature type="chain" id="PRO_5008634702" description="Curli production assembly/transport component CsgF" evidence="4">
    <location>
        <begin position="20"/>
        <end position="134"/>
    </location>
</feature>
<dbReference type="RefSeq" id="WP_065577154.1">
    <property type="nucleotide sequence ID" value="NZ_JBNGCH010000709.1"/>
</dbReference>
<protein>
    <recommendedName>
        <fullName evidence="2">Curli production assembly/transport component CsgF</fullName>
    </recommendedName>
</protein>
<dbReference type="Proteomes" id="UP000093173">
    <property type="component" value="Unassembled WGS sequence"/>
</dbReference>
<dbReference type="InterPro" id="IPR018893">
    <property type="entry name" value="T8SS_CsgF"/>
</dbReference>
<organism evidence="5 6">
    <name type="scientific">Vibrio genomosp. F10</name>
    <dbReference type="NCBI Taxonomy" id="723171"/>
    <lineage>
        <taxon>Bacteria</taxon>
        <taxon>Pseudomonadati</taxon>
        <taxon>Pseudomonadota</taxon>
        <taxon>Gammaproteobacteria</taxon>
        <taxon>Vibrionales</taxon>
        <taxon>Vibrionaceae</taxon>
        <taxon>Vibrio</taxon>
    </lineage>
</organism>
<evidence type="ECO:0000256" key="1">
    <source>
        <dbReference type="ARBA" id="ARBA00003989"/>
    </source>
</evidence>
<dbReference type="EMBL" id="MAJZ01000709">
    <property type="protein sequence ID" value="OCH74022.1"/>
    <property type="molecule type" value="Genomic_DNA"/>
</dbReference>
<feature type="signal peptide" evidence="4">
    <location>
        <begin position="1"/>
        <end position="19"/>
    </location>
</feature>
<sequence length="134" mass="14164">MKTKITMSLLLYFTPFINASEMIYTPNNPSFGGFSGNSSHLLGVANAINDYKAPASSSAFEEESAIDRLASSLESRLISQLLADIGTGNTTGNLVTEAFTLNVQEEGSGLAVIIIDNETGESTKINVSGLNPDL</sequence>
<evidence type="ECO:0000256" key="4">
    <source>
        <dbReference type="SAM" id="SignalP"/>
    </source>
</evidence>
<comment type="caution">
    <text evidence="5">The sequence shown here is derived from an EMBL/GenBank/DDBJ whole genome shotgun (WGS) entry which is preliminary data.</text>
</comment>
<reference evidence="6" key="1">
    <citation type="submission" date="2016-06" db="EMBL/GenBank/DDBJ databases">
        <authorList>
            <person name="Hehemann J.-H."/>
            <person name="Arevalo P."/>
            <person name="Datta M.S."/>
            <person name="Polz M.F."/>
        </authorList>
    </citation>
    <scope>NUCLEOTIDE SEQUENCE [LARGE SCALE GENOMIC DNA]</scope>
    <source>
        <strain evidence="6">9CSC122</strain>
    </source>
</reference>
<evidence type="ECO:0000256" key="2">
    <source>
        <dbReference type="ARBA" id="ARBA00014031"/>
    </source>
</evidence>
<evidence type="ECO:0000313" key="6">
    <source>
        <dbReference type="Proteomes" id="UP000093173"/>
    </source>
</evidence>
<accession>A0A1B9QWK8</accession>
<gene>
    <name evidence="5" type="ORF">A6E14_13495</name>
</gene>
<keyword evidence="6" id="KW-1185">Reference proteome</keyword>
<evidence type="ECO:0000313" key="5">
    <source>
        <dbReference type="EMBL" id="OCH74022.1"/>
    </source>
</evidence>